<keyword evidence="2" id="KW-1185">Reference proteome</keyword>
<sequence>MNLNFSLPERDLAAAKRAVGADIAYSVPADLSLEGRRVNGYLVIGRDKWAYVENGETRDSGLIADACDYKIVPFVGNAVLEASESGTKRIIVRVTMQHAARYGYIAQILNDMAAKRKIRIYNNEAEPVCVQCGGPLVPGTRFVRAA</sequence>
<dbReference type="Proteomes" id="UP000680304">
    <property type="component" value="Unassembled WGS sequence"/>
</dbReference>
<gene>
    <name evidence="1" type="ORF">PACILC2_49840</name>
</gene>
<comment type="caution">
    <text evidence="1">The sequence shown here is derived from an EMBL/GenBank/DDBJ whole genome shotgun (WGS) entry which is preliminary data.</text>
</comment>
<accession>A0ABQ4NDX6</accession>
<protein>
    <submittedName>
        <fullName evidence="1">Uncharacterized protein</fullName>
    </submittedName>
</protein>
<dbReference type="RefSeq" id="WP_244863754.1">
    <property type="nucleotide sequence ID" value="NZ_BOVJ01000183.1"/>
</dbReference>
<reference evidence="1 2" key="1">
    <citation type="submission" date="2021-04" db="EMBL/GenBank/DDBJ databases">
        <title>Draft genome sequence of Paenibacillus cisolokensis, LC2-13A.</title>
        <authorList>
            <person name="Uke A."/>
            <person name="Chhe C."/>
            <person name="Baramee S."/>
            <person name="Kosugi A."/>
        </authorList>
    </citation>
    <scope>NUCLEOTIDE SEQUENCE [LARGE SCALE GENOMIC DNA]</scope>
    <source>
        <strain evidence="1 2">LC2-13A</strain>
    </source>
</reference>
<dbReference type="EMBL" id="BOVJ01000183">
    <property type="protein sequence ID" value="GIQ66416.1"/>
    <property type="molecule type" value="Genomic_DNA"/>
</dbReference>
<name>A0ABQ4NDX6_9BACL</name>
<evidence type="ECO:0000313" key="2">
    <source>
        <dbReference type="Proteomes" id="UP000680304"/>
    </source>
</evidence>
<proteinExistence type="predicted"/>
<evidence type="ECO:0000313" key="1">
    <source>
        <dbReference type="EMBL" id="GIQ66416.1"/>
    </source>
</evidence>
<organism evidence="1 2">
    <name type="scientific">Paenibacillus cisolokensis</name>
    <dbReference type="NCBI Taxonomy" id="1658519"/>
    <lineage>
        <taxon>Bacteria</taxon>
        <taxon>Bacillati</taxon>
        <taxon>Bacillota</taxon>
        <taxon>Bacilli</taxon>
        <taxon>Bacillales</taxon>
        <taxon>Paenibacillaceae</taxon>
        <taxon>Paenibacillus</taxon>
    </lineage>
</organism>